<dbReference type="InterPro" id="IPR048866">
    <property type="entry name" value="ORC5_lid"/>
</dbReference>
<protein>
    <recommendedName>
        <fullName evidence="7">Origin recognition complex subunit 5</fullName>
    </recommendedName>
</protein>
<evidence type="ECO:0000256" key="1">
    <source>
        <dbReference type="ARBA" id="ARBA00004123"/>
    </source>
</evidence>
<evidence type="ECO:0000256" key="2">
    <source>
        <dbReference type="ARBA" id="ARBA00006269"/>
    </source>
</evidence>
<feature type="domain" description="ORC5 lid" evidence="10">
    <location>
        <begin position="217"/>
        <end position="284"/>
    </location>
</feature>
<keyword evidence="5" id="KW-0067">ATP-binding</keyword>
<dbReference type="eggNOG" id="KOG2543">
    <property type="taxonomic scope" value="Eukaryota"/>
</dbReference>
<dbReference type="STRING" id="45351.A7SVN7"/>
<evidence type="ECO:0000256" key="6">
    <source>
        <dbReference type="ARBA" id="ARBA00023242"/>
    </source>
</evidence>
<evidence type="ECO:0000256" key="5">
    <source>
        <dbReference type="ARBA" id="ARBA00022840"/>
    </source>
</evidence>
<dbReference type="PhylomeDB" id="A7SVN7"/>
<dbReference type="Pfam" id="PF21639">
    <property type="entry name" value="ORC5_lid"/>
    <property type="match status" value="1"/>
</dbReference>
<dbReference type="Proteomes" id="UP000001593">
    <property type="component" value="Unassembled WGS sequence"/>
</dbReference>
<reference evidence="11 12" key="1">
    <citation type="journal article" date="2007" name="Science">
        <title>Sea anemone genome reveals ancestral eumetazoan gene repertoire and genomic organization.</title>
        <authorList>
            <person name="Putnam N.H."/>
            <person name="Srivastava M."/>
            <person name="Hellsten U."/>
            <person name="Dirks B."/>
            <person name="Chapman J."/>
            <person name="Salamov A."/>
            <person name="Terry A."/>
            <person name="Shapiro H."/>
            <person name="Lindquist E."/>
            <person name="Kapitonov V.V."/>
            <person name="Jurka J."/>
            <person name="Genikhovich G."/>
            <person name="Grigoriev I.V."/>
            <person name="Lucas S.M."/>
            <person name="Steele R.E."/>
            <person name="Finnerty J.R."/>
            <person name="Technau U."/>
            <person name="Martindale M.Q."/>
            <person name="Rokhsar D.S."/>
        </authorList>
    </citation>
    <scope>NUCLEOTIDE SEQUENCE [LARGE SCALE GENOMIC DNA]</scope>
    <source>
        <strain evidence="12">CH2 X CH6</strain>
    </source>
</reference>
<dbReference type="Gene3D" id="3.40.50.300">
    <property type="entry name" value="P-loop containing nucleotide triphosphate hydrolases"/>
    <property type="match status" value="1"/>
</dbReference>
<evidence type="ECO:0000313" key="12">
    <source>
        <dbReference type="Proteomes" id="UP000001593"/>
    </source>
</evidence>
<dbReference type="AlphaFoldDB" id="A7SVN7"/>
<evidence type="ECO:0000256" key="7">
    <source>
        <dbReference type="ARBA" id="ARBA00069657"/>
    </source>
</evidence>
<sequence length="454" mass="51587">MALAKVGHLGYDTMKFEKALKRIPCRETQIGKLISLFGGKESVSCPAIFVYGHTATGKSLVVKTLLKVLELQHVLINCVECFTGRLLYEHILYQLEDNDDGTDLFPPRCENVAEFLRLLKLKATKLNLEKETLYIVLDKAERLRDMDANVLAGFLRLQELAGLNFCVILLSEITWEKFFTGTGFLDPITVHFPDYSKSELQKIMCLDRHEDHPLEFYGSYCQLLLSVFHTVCRDLNELRHLAALHLTKYCEPITNNEATFNDSHKLWRNINPHLKRALNTVYLREVSSEQWEAMLTQEAQTDSGGSSLIVPQRSHIELPFYSKYLLVAAYIASYNPPRTDKRFFSKKAPKMSNKAKAAAKTNKGRVNCQLTGPKAFPLDRLMAIFYTIVEDNVAPSASILSQITSLVSLNLLSQTSADDQIDAAKYKCLVSFDFIRGIAKQLDFDIVQYLFDFV</sequence>
<dbReference type="InterPro" id="IPR047088">
    <property type="entry name" value="ORC5_C"/>
</dbReference>
<proteinExistence type="inferred from homology"/>
<dbReference type="OMA" id="QLRRWHG"/>
<keyword evidence="4" id="KW-0547">Nucleotide-binding</keyword>
<evidence type="ECO:0000259" key="8">
    <source>
        <dbReference type="Pfam" id="PF13191"/>
    </source>
</evidence>
<dbReference type="Pfam" id="PF14630">
    <property type="entry name" value="ORC5_C"/>
    <property type="match status" value="1"/>
</dbReference>
<accession>A7SVN7</accession>
<evidence type="ECO:0000256" key="3">
    <source>
        <dbReference type="ARBA" id="ARBA00022705"/>
    </source>
</evidence>
<gene>
    <name evidence="11" type="ORF">NEMVEDRAFT_v1g194038</name>
</gene>
<evidence type="ECO:0000313" key="11">
    <source>
        <dbReference type="EMBL" id="EDO32229.1"/>
    </source>
</evidence>
<dbReference type="Pfam" id="PF13191">
    <property type="entry name" value="AAA_16"/>
    <property type="match status" value="1"/>
</dbReference>
<comment type="similarity">
    <text evidence="2">Belongs to the ORC5 family.</text>
</comment>
<evidence type="ECO:0000259" key="9">
    <source>
        <dbReference type="Pfam" id="PF14630"/>
    </source>
</evidence>
<feature type="domain" description="Origin recognition complex subunit 5 C-terminal" evidence="9">
    <location>
        <begin position="318"/>
        <end position="450"/>
    </location>
</feature>
<organism evidence="11 12">
    <name type="scientific">Nematostella vectensis</name>
    <name type="common">Starlet sea anemone</name>
    <dbReference type="NCBI Taxonomy" id="45351"/>
    <lineage>
        <taxon>Eukaryota</taxon>
        <taxon>Metazoa</taxon>
        <taxon>Cnidaria</taxon>
        <taxon>Anthozoa</taxon>
        <taxon>Hexacorallia</taxon>
        <taxon>Actiniaria</taxon>
        <taxon>Edwardsiidae</taxon>
        <taxon>Nematostella</taxon>
    </lineage>
</organism>
<dbReference type="KEGG" id="nve:5503225"/>
<dbReference type="EMBL" id="DS469840">
    <property type="protein sequence ID" value="EDO32229.1"/>
    <property type="molecule type" value="Genomic_DNA"/>
</dbReference>
<feature type="domain" description="Orc1-like AAA ATPase" evidence="8">
    <location>
        <begin position="23"/>
        <end position="168"/>
    </location>
</feature>
<dbReference type="PANTHER" id="PTHR12705:SF0">
    <property type="entry name" value="ORIGIN RECOGNITION COMPLEX SUBUNIT 5"/>
    <property type="match status" value="1"/>
</dbReference>
<dbReference type="PANTHER" id="PTHR12705">
    <property type="entry name" value="ORIGIN RECOGNITION COMPLEX SUBUNIT 5"/>
    <property type="match status" value="1"/>
</dbReference>
<name>A7SVN7_NEMVE</name>
<dbReference type="GO" id="GO:0005664">
    <property type="term" value="C:nuclear origin of replication recognition complex"/>
    <property type="evidence" value="ECO:0000318"/>
    <property type="project" value="GO_Central"/>
</dbReference>
<evidence type="ECO:0000256" key="4">
    <source>
        <dbReference type="ARBA" id="ARBA00022741"/>
    </source>
</evidence>
<evidence type="ECO:0000259" key="10">
    <source>
        <dbReference type="Pfam" id="PF21639"/>
    </source>
</evidence>
<dbReference type="FunFam" id="3.40.50.300:FF:000673">
    <property type="entry name" value="Origin recognition complex subunit 5"/>
    <property type="match status" value="1"/>
</dbReference>
<comment type="subcellular location">
    <subcellularLocation>
        <location evidence="1">Nucleus</location>
    </subcellularLocation>
</comment>
<dbReference type="OrthoDB" id="365981at2759"/>
<dbReference type="SUPFAM" id="SSF52540">
    <property type="entry name" value="P-loop containing nucleoside triphosphate hydrolases"/>
    <property type="match status" value="1"/>
</dbReference>
<dbReference type="HOGENOM" id="CLU_028223_0_1_1"/>
<dbReference type="GO" id="GO:0006270">
    <property type="term" value="P:DNA replication initiation"/>
    <property type="evidence" value="ECO:0000318"/>
    <property type="project" value="GO_Central"/>
</dbReference>
<keyword evidence="6" id="KW-0539">Nucleus</keyword>
<dbReference type="GO" id="GO:0005524">
    <property type="term" value="F:ATP binding"/>
    <property type="evidence" value="ECO:0007669"/>
    <property type="project" value="UniProtKB-KW"/>
</dbReference>
<dbReference type="InParanoid" id="A7SVN7"/>
<keyword evidence="12" id="KW-1185">Reference proteome</keyword>
<dbReference type="InterPro" id="IPR027417">
    <property type="entry name" value="P-loop_NTPase"/>
</dbReference>
<dbReference type="InterPro" id="IPR020796">
    <property type="entry name" value="ORC5"/>
</dbReference>
<keyword evidence="3" id="KW-0235">DNA replication</keyword>
<dbReference type="GO" id="GO:0003688">
    <property type="term" value="F:DNA replication origin binding"/>
    <property type="evidence" value="ECO:0000318"/>
    <property type="project" value="GO_Central"/>
</dbReference>
<dbReference type="InterPro" id="IPR041664">
    <property type="entry name" value="AAA_16"/>
</dbReference>